<accession>A0ABY6GKE5</accession>
<dbReference type="Proteomes" id="UP001163831">
    <property type="component" value="Chromosome"/>
</dbReference>
<organism evidence="6 7">
    <name type="scientific">Candidatus Kirkpatrickella diaphorinae</name>
    <dbReference type="NCBI Taxonomy" id="2984322"/>
    <lineage>
        <taxon>Bacteria</taxon>
        <taxon>Pseudomonadati</taxon>
        <taxon>Pseudomonadota</taxon>
        <taxon>Alphaproteobacteria</taxon>
        <taxon>Acetobacterales</taxon>
        <taxon>Acetobacteraceae</taxon>
        <taxon>Candidatus Kirkpatrickella</taxon>
    </lineage>
</organism>
<evidence type="ECO:0000256" key="3">
    <source>
        <dbReference type="ARBA" id="ARBA00023136"/>
    </source>
</evidence>
<dbReference type="EMBL" id="CP107052">
    <property type="protein sequence ID" value="UYH52007.1"/>
    <property type="molecule type" value="Genomic_DNA"/>
</dbReference>
<reference evidence="6" key="1">
    <citation type="submission" date="2022-10" db="EMBL/GenBank/DDBJ databases">
        <title>Candidatus Kirkpatrella diaphorinas gen. nov., sp. nov., an uncultured endosymbiont identified in a population of Diaphorina citri from Hawaii.</title>
        <authorList>
            <person name="Henry E.M."/>
            <person name="Carlson C.R."/>
            <person name="Kuo Y.-W."/>
        </authorList>
    </citation>
    <scope>NUCLEOTIDE SEQUENCE</scope>
    <source>
        <strain evidence="6">CADCRV1</strain>
    </source>
</reference>
<dbReference type="RefSeq" id="WP_319807602.1">
    <property type="nucleotide sequence ID" value="NZ_CP107052.1"/>
</dbReference>
<name>A0ABY6GKE5_9PROT</name>
<dbReference type="InterPro" id="IPR004748">
    <property type="entry name" value="Polyol_permease-like"/>
</dbReference>
<keyword evidence="2 4" id="KW-1133">Transmembrane helix</keyword>
<feature type="transmembrane region" description="Helical" evidence="4">
    <location>
        <begin position="404"/>
        <end position="424"/>
    </location>
</feature>
<keyword evidence="1 4" id="KW-0812">Transmembrane</keyword>
<dbReference type="InterPro" id="IPR020846">
    <property type="entry name" value="MFS_dom"/>
</dbReference>
<dbReference type="PANTHER" id="PTHR11360">
    <property type="entry name" value="MONOCARBOXYLATE TRANSPORTER"/>
    <property type="match status" value="1"/>
</dbReference>
<dbReference type="Pfam" id="PF07690">
    <property type="entry name" value="MFS_1"/>
    <property type="match status" value="1"/>
</dbReference>
<feature type="transmembrane region" description="Helical" evidence="4">
    <location>
        <begin position="102"/>
        <end position="123"/>
    </location>
</feature>
<evidence type="ECO:0000256" key="1">
    <source>
        <dbReference type="ARBA" id="ARBA00022692"/>
    </source>
</evidence>
<feature type="transmembrane region" description="Helical" evidence="4">
    <location>
        <begin position="282"/>
        <end position="303"/>
    </location>
</feature>
<dbReference type="PROSITE" id="PS50850">
    <property type="entry name" value="MFS"/>
    <property type="match status" value="1"/>
</dbReference>
<keyword evidence="7" id="KW-1185">Reference proteome</keyword>
<feature type="transmembrane region" description="Helical" evidence="4">
    <location>
        <begin position="196"/>
        <end position="216"/>
    </location>
</feature>
<feature type="transmembrane region" description="Helical" evidence="4">
    <location>
        <begin position="71"/>
        <end position="90"/>
    </location>
</feature>
<gene>
    <name evidence="6" type="ORF">N5W20_03880</name>
</gene>
<protein>
    <submittedName>
        <fullName evidence="6">MFS transporter</fullName>
    </submittedName>
</protein>
<evidence type="ECO:0000259" key="5">
    <source>
        <dbReference type="PROSITE" id="PS50850"/>
    </source>
</evidence>
<feature type="transmembrane region" description="Helical" evidence="4">
    <location>
        <begin position="167"/>
        <end position="189"/>
    </location>
</feature>
<evidence type="ECO:0000313" key="6">
    <source>
        <dbReference type="EMBL" id="UYH52007.1"/>
    </source>
</evidence>
<dbReference type="InterPro" id="IPR050327">
    <property type="entry name" value="Proton-linked_MCT"/>
</dbReference>
<evidence type="ECO:0000256" key="4">
    <source>
        <dbReference type="SAM" id="Phobius"/>
    </source>
</evidence>
<feature type="domain" description="Major facilitator superfamily (MFS) profile" evidence="5">
    <location>
        <begin position="37"/>
        <end position="429"/>
    </location>
</feature>
<sequence>MAGGTVIPDSAKLEVVKETVPDTAFGRFLSWIGIPPVMFWGYVGVLLFMIGDGVESGYLSPYLVGQGFKETDVALLFTIYGVTAALSSWLSGALSELWGSRTVMIVGLLIWTIFQVGFLSYGLPSKSFSLIALFYGIRGFGYPLFAFGFLVWVVHTAPASKLGSAAGWFWFCFTAGLPTLGSTLASIFLPIMGSYYTLWLALGIVVIGGSLALYGIRGAKANRNTNDPNALRTLFSALSIAWERPKVGIGCIVRAIDTSAEFGLLVFMPLYFRELNFTTSQWLAVLQAIFMSNVFFNLIFGICSDRISWRGTVMVMGGLGSTITTMVFFYAPTLLGPEHLYIVMAAGALYGATLAAYVPLTALMPYLAPENKAAAMSLLNLGAGASVWIGPAIVFLFIDRVGVKGVMMIYAAIYFSSAIMTYFLRMDPEVEA</sequence>
<dbReference type="InterPro" id="IPR011701">
    <property type="entry name" value="MFS"/>
</dbReference>
<feature type="transmembrane region" description="Helical" evidence="4">
    <location>
        <begin position="28"/>
        <end position="50"/>
    </location>
</feature>
<proteinExistence type="predicted"/>
<dbReference type="Gene3D" id="1.20.1250.20">
    <property type="entry name" value="MFS general substrate transporter like domains"/>
    <property type="match status" value="2"/>
</dbReference>
<feature type="transmembrane region" description="Helical" evidence="4">
    <location>
        <begin position="315"/>
        <end position="335"/>
    </location>
</feature>
<evidence type="ECO:0000313" key="7">
    <source>
        <dbReference type="Proteomes" id="UP001163831"/>
    </source>
</evidence>
<evidence type="ECO:0000256" key="2">
    <source>
        <dbReference type="ARBA" id="ARBA00022989"/>
    </source>
</evidence>
<dbReference type="NCBIfam" id="TIGR00897">
    <property type="entry name" value="2A0118"/>
    <property type="match status" value="1"/>
</dbReference>
<dbReference type="PANTHER" id="PTHR11360:SF284">
    <property type="entry name" value="EG:103B4.3 PROTEIN-RELATED"/>
    <property type="match status" value="1"/>
</dbReference>
<dbReference type="CDD" id="cd17337">
    <property type="entry name" value="MFS_CsbX"/>
    <property type="match status" value="1"/>
</dbReference>
<feature type="transmembrane region" description="Helical" evidence="4">
    <location>
        <begin position="341"/>
        <end position="366"/>
    </location>
</feature>
<keyword evidence="3 4" id="KW-0472">Membrane</keyword>
<dbReference type="SUPFAM" id="SSF103473">
    <property type="entry name" value="MFS general substrate transporter"/>
    <property type="match status" value="1"/>
</dbReference>
<feature type="transmembrane region" description="Helical" evidence="4">
    <location>
        <begin position="378"/>
        <end position="398"/>
    </location>
</feature>
<dbReference type="InterPro" id="IPR036259">
    <property type="entry name" value="MFS_trans_sf"/>
</dbReference>
<feature type="transmembrane region" description="Helical" evidence="4">
    <location>
        <begin position="130"/>
        <end position="155"/>
    </location>
</feature>